<evidence type="ECO:0000313" key="2">
    <source>
        <dbReference type="EMBL" id="AJK68660.1"/>
    </source>
</evidence>
<proteinExistence type="predicted"/>
<dbReference type="OrthoDB" id="5243606at2"/>
<feature type="domain" description="ACT" evidence="1">
    <location>
        <begin position="4"/>
        <end position="81"/>
    </location>
</feature>
<gene>
    <name evidence="2" type="ORF">B840_05220</name>
</gene>
<dbReference type="PROSITE" id="PS51671">
    <property type="entry name" value="ACT"/>
    <property type="match status" value="1"/>
</dbReference>
<sequence>MSFLIRVLLPDIPGSLGQLAEAIGLVDGNIQSVDVVETFPDGTVMDDIVVTLPKGVMADTLITAAGTVEGVEVDSIRPFSGRVDRRGQIQMLAEVASHSRNLPRAMEELVTVIPRSMTASWAVVLDNTAPGTPITRIAASQAAPEDDGSSPVDVDIASPRILNPDAEEWVPESWGLLDSALAATPLGKTGMVLVVGRTGGPDFLATEVQHLGHIGGIVGAILS</sequence>
<protein>
    <submittedName>
        <fullName evidence="2">Amino acid-binding ACT domain protein</fullName>
    </submittedName>
</protein>
<dbReference type="HOGENOM" id="CLU_086331_1_0_11"/>
<dbReference type="SUPFAM" id="SSF55021">
    <property type="entry name" value="ACT-like"/>
    <property type="match status" value="1"/>
</dbReference>
<dbReference type="KEGG" id="cmq:B840_05220"/>
<dbReference type="AlphaFoldDB" id="A0A0B6TST7"/>
<accession>A0A0B6TST7</accession>
<evidence type="ECO:0000259" key="1">
    <source>
        <dbReference type="PROSITE" id="PS51671"/>
    </source>
</evidence>
<dbReference type="EMBL" id="CP007790">
    <property type="protein sequence ID" value="AJK68660.1"/>
    <property type="molecule type" value="Genomic_DNA"/>
</dbReference>
<name>A0A0B6TST7_9CORY</name>
<dbReference type="RefSeq" id="WP_042621259.1">
    <property type="nucleotide sequence ID" value="NZ_CP007790.1"/>
</dbReference>
<keyword evidence="3" id="KW-1185">Reference proteome</keyword>
<organism evidence="2 3">
    <name type="scientific">Corynebacterium marinum DSM 44953</name>
    <dbReference type="NCBI Taxonomy" id="1224162"/>
    <lineage>
        <taxon>Bacteria</taxon>
        <taxon>Bacillati</taxon>
        <taxon>Actinomycetota</taxon>
        <taxon>Actinomycetes</taxon>
        <taxon>Mycobacteriales</taxon>
        <taxon>Corynebacteriaceae</taxon>
        <taxon>Corynebacterium</taxon>
    </lineage>
</organism>
<dbReference type="Proteomes" id="UP000031928">
    <property type="component" value="Chromosome"/>
</dbReference>
<dbReference type="InterPro" id="IPR045865">
    <property type="entry name" value="ACT-like_dom_sf"/>
</dbReference>
<dbReference type="InterPro" id="IPR002912">
    <property type="entry name" value="ACT_dom"/>
</dbReference>
<dbReference type="STRING" id="1224162.B840_05220"/>
<evidence type="ECO:0000313" key="3">
    <source>
        <dbReference type="Proteomes" id="UP000031928"/>
    </source>
</evidence>
<reference evidence="2 3" key="1">
    <citation type="submission" date="2014-05" db="EMBL/GenBank/DDBJ databases">
        <title>Complete genome sequence of Corynebacterium marinum DSM 44953.</title>
        <authorList>
            <person name="Schaffert L."/>
            <person name="Albersmeier A."/>
            <person name="Kalinowski J."/>
            <person name="Ruckert C."/>
        </authorList>
    </citation>
    <scope>NUCLEOTIDE SEQUENCE [LARGE SCALE GENOMIC DNA]</scope>
    <source>
        <strain evidence="2 3">DSM 44953</strain>
    </source>
</reference>